<evidence type="ECO:0000259" key="7">
    <source>
        <dbReference type="Pfam" id="PF05699"/>
    </source>
</evidence>
<dbReference type="Pfam" id="PF05699">
    <property type="entry name" value="Dimer_Tnp_hAT"/>
    <property type="match status" value="1"/>
</dbReference>
<evidence type="ECO:0000256" key="5">
    <source>
        <dbReference type="ARBA" id="ARBA00023242"/>
    </source>
</evidence>
<evidence type="ECO:0000256" key="3">
    <source>
        <dbReference type="ARBA" id="ARBA00022771"/>
    </source>
</evidence>
<dbReference type="AlphaFoldDB" id="A0A1G4MHN8"/>
<dbReference type="SMART" id="SM00614">
    <property type="entry name" value="ZnF_BED"/>
    <property type="match status" value="1"/>
</dbReference>
<evidence type="ECO:0000256" key="6">
    <source>
        <dbReference type="SAM" id="MobiDB-lite"/>
    </source>
</evidence>
<evidence type="ECO:0000256" key="4">
    <source>
        <dbReference type="ARBA" id="ARBA00022833"/>
    </source>
</evidence>
<dbReference type="OrthoDB" id="4036530at2759"/>
<accession>A0A1G4MHN8</accession>
<dbReference type="STRING" id="4955.A0A1G4MHN8"/>
<evidence type="ECO:0000256" key="2">
    <source>
        <dbReference type="ARBA" id="ARBA00022723"/>
    </source>
</evidence>
<name>A0A1G4MHN8_LACFM</name>
<dbReference type="InterPro" id="IPR008906">
    <property type="entry name" value="HATC_C_dom"/>
</dbReference>
<dbReference type="EMBL" id="LT598486">
    <property type="protein sequence ID" value="SCW03379.1"/>
    <property type="molecule type" value="Genomic_DNA"/>
</dbReference>
<dbReference type="GO" id="GO:0005634">
    <property type="term" value="C:nucleus"/>
    <property type="evidence" value="ECO:0007669"/>
    <property type="project" value="UniProtKB-SubCell"/>
</dbReference>
<evidence type="ECO:0000313" key="9">
    <source>
        <dbReference type="Proteomes" id="UP000190831"/>
    </source>
</evidence>
<dbReference type="PANTHER" id="PTHR46481">
    <property type="entry name" value="ZINC FINGER BED DOMAIN-CONTAINING PROTEIN 4"/>
    <property type="match status" value="1"/>
</dbReference>
<dbReference type="GO" id="GO:0008270">
    <property type="term" value="F:zinc ion binding"/>
    <property type="evidence" value="ECO:0007669"/>
    <property type="project" value="UniProtKB-KW"/>
</dbReference>
<evidence type="ECO:0000256" key="1">
    <source>
        <dbReference type="ARBA" id="ARBA00004123"/>
    </source>
</evidence>
<dbReference type="SUPFAM" id="SSF53098">
    <property type="entry name" value="Ribonuclease H-like"/>
    <property type="match status" value="1"/>
</dbReference>
<keyword evidence="2" id="KW-0479">Metal-binding</keyword>
<dbReference type="InterPro" id="IPR012337">
    <property type="entry name" value="RNaseH-like_sf"/>
</dbReference>
<keyword evidence="3" id="KW-0863">Zinc-finger</keyword>
<proteinExistence type="predicted"/>
<dbReference type="GO" id="GO:0046983">
    <property type="term" value="F:protein dimerization activity"/>
    <property type="evidence" value="ECO:0007669"/>
    <property type="project" value="InterPro"/>
</dbReference>
<feature type="region of interest" description="Disordered" evidence="6">
    <location>
        <begin position="1"/>
        <end position="75"/>
    </location>
</feature>
<keyword evidence="9" id="KW-1185">Reference proteome</keyword>
<dbReference type="Proteomes" id="UP000190831">
    <property type="component" value="Chromosome G"/>
</dbReference>
<reference evidence="8 9" key="1">
    <citation type="submission" date="2016-03" db="EMBL/GenBank/DDBJ databases">
        <authorList>
            <person name="Devillers H."/>
        </authorList>
    </citation>
    <scope>NUCLEOTIDE SEQUENCE [LARGE SCALE GENOMIC DNA]</scope>
    <source>
        <strain evidence="8">CBS 6772</strain>
    </source>
</reference>
<organism evidence="8 9">
    <name type="scientific">Lachancea fermentati</name>
    <name type="common">Zygosaccharomyces fermentati</name>
    <dbReference type="NCBI Taxonomy" id="4955"/>
    <lineage>
        <taxon>Eukaryota</taxon>
        <taxon>Fungi</taxon>
        <taxon>Dikarya</taxon>
        <taxon>Ascomycota</taxon>
        <taxon>Saccharomycotina</taxon>
        <taxon>Saccharomycetes</taxon>
        <taxon>Saccharomycetales</taxon>
        <taxon>Saccharomycetaceae</taxon>
        <taxon>Lachancea</taxon>
    </lineage>
</organism>
<keyword evidence="5" id="KW-0539">Nucleus</keyword>
<feature type="region of interest" description="Disordered" evidence="6">
    <location>
        <begin position="132"/>
        <end position="156"/>
    </location>
</feature>
<feature type="domain" description="HAT C-terminal dimerisation" evidence="7">
    <location>
        <begin position="692"/>
        <end position="745"/>
    </location>
</feature>
<sequence>MASTWEKPRRFVSAQNNGISAVFEQQMPATEPAQPRSRSESEDCCDSQTRARPDDEGAGFSRRAPGAKSSASGSCPSGWMLKSSLRSFFDVRVVDARKEARCIYCGKRYPERESTGNMAKHVRALHPAAWSAKNAGVSKRQEAGAPRTAPPKHPAQSLQVSGWIRGQREHNAGVFHTATLAAEQFLPLSFVQSVSWTRLSDSSALRPSVKSTATLVQKLGLFSQHMNETLASNLENSQFANILVKTWTAPHGEALFAVMVSFAPNIWSDPALEAANDPRILFNNSGAAQNTHLLDFSSFGAKMPNGEYLCEVLISLLHRYNLAGKVSTITMDSAVRNGSLFTSLVFDHFGASNPFAHRLFGRVRYIRCAAHVLDLQFERIAAVLLKYAVFSKPYRKIQRFAESTRSSPRLSACLREQNIPPMPAESLCQWTSAWSQLSAFLANFRAYRTLCEQLLENGHQDLAREIQENIEVDKRALELFKYFVGVFELFNDMSMKLRQDDFNHLANGVPIFYLLDHFYKICAKASNGSRISKSRAGFDFSCINGSSDLQAEDREVVFDAIKLADATHQEYMCYFRANSLYYVAFLLDPAAKEDAMYKMMSAEEAAGKMLDARLFIEAFLKESGEADKHHGPTAIEKPFSLRLAPSLHFDLNDLSTDENPHGDTNHSGNVEAGENSHVREWITYLRASKPPLRTKDEAIKWWYAHRQNYPQLFKLAISLFYTKLSTHDLEMCFSLPGRVMRRNGTGHKTFKTLVLLRDRFSKFGFFDQAPESPDGVTDHFDDLMESEALVSDGTDHLELDYDEEIYHDNITDEDAIEDEENSARID</sequence>
<gene>
    <name evidence="8" type="ORF">LAFE_0G09120T</name>
</gene>
<keyword evidence="4" id="KW-0862">Zinc</keyword>
<dbReference type="OMA" id="MPLANCH"/>
<dbReference type="InterPro" id="IPR052035">
    <property type="entry name" value="ZnF_BED_domain_contain"/>
</dbReference>
<comment type="subcellular location">
    <subcellularLocation>
        <location evidence="1">Nucleus</location>
    </subcellularLocation>
</comment>
<protein>
    <submittedName>
        <fullName evidence="8">Putative transposase of the Rover4 hAT-like family</fullName>
    </submittedName>
</protein>
<dbReference type="PANTHER" id="PTHR46481:SF10">
    <property type="entry name" value="ZINC FINGER BED DOMAIN-CONTAINING PROTEIN 39"/>
    <property type="match status" value="1"/>
</dbReference>
<evidence type="ECO:0000313" key="8">
    <source>
        <dbReference type="EMBL" id="SCW03379.1"/>
    </source>
</evidence>